<organism evidence="1 2">
    <name type="scientific">Clunio marinus</name>
    <dbReference type="NCBI Taxonomy" id="568069"/>
    <lineage>
        <taxon>Eukaryota</taxon>
        <taxon>Metazoa</taxon>
        <taxon>Ecdysozoa</taxon>
        <taxon>Arthropoda</taxon>
        <taxon>Hexapoda</taxon>
        <taxon>Insecta</taxon>
        <taxon>Pterygota</taxon>
        <taxon>Neoptera</taxon>
        <taxon>Endopterygota</taxon>
        <taxon>Diptera</taxon>
        <taxon>Nematocera</taxon>
        <taxon>Chironomoidea</taxon>
        <taxon>Chironomidae</taxon>
        <taxon>Clunio</taxon>
    </lineage>
</organism>
<protein>
    <submittedName>
        <fullName evidence="1">CLUMA_CG001099, isoform A</fullName>
    </submittedName>
</protein>
<name>A0A1J1HM46_9DIPT</name>
<evidence type="ECO:0000313" key="2">
    <source>
        <dbReference type="Proteomes" id="UP000183832"/>
    </source>
</evidence>
<dbReference type="Proteomes" id="UP000183832">
    <property type="component" value="Unassembled WGS sequence"/>
</dbReference>
<reference evidence="1 2" key="1">
    <citation type="submission" date="2015-04" db="EMBL/GenBank/DDBJ databases">
        <authorList>
            <person name="Syromyatnikov M.Y."/>
            <person name="Popov V.N."/>
        </authorList>
    </citation>
    <scope>NUCLEOTIDE SEQUENCE [LARGE SCALE GENOMIC DNA]</scope>
</reference>
<keyword evidence="2" id="KW-1185">Reference proteome</keyword>
<gene>
    <name evidence="1" type="ORF">CLUMA_CG001099</name>
</gene>
<sequence length="64" mass="7637">MDEYKKTYPRKGNEIKAGIWWDLAVQGSEQKERIKKTENRKFTESNTVFNQISQESDDLNFTHK</sequence>
<evidence type="ECO:0000313" key="1">
    <source>
        <dbReference type="EMBL" id="CRK87297.1"/>
    </source>
</evidence>
<proteinExistence type="predicted"/>
<dbReference type="EMBL" id="CVRI01000004">
    <property type="protein sequence ID" value="CRK87297.1"/>
    <property type="molecule type" value="Genomic_DNA"/>
</dbReference>
<accession>A0A1J1HM46</accession>
<dbReference type="AlphaFoldDB" id="A0A1J1HM46"/>